<dbReference type="InterPro" id="IPR011545">
    <property type="entry name" value="DEAD/DEAH_box_helicase_dom"/>
</dbReference>
<evidence type="ECO:0000256" key="9">
    <source>
        <dbReference type="ARBA" id="ARBA00074363"/>
    </source>
</evidence>
<dbReference type="InterPro" id="IPR014001">
    <property type="entry name" value="Helicase_ATP-bd"/>
</dbReference>
<evidence type="ECO:0000256" key="1">
    <source>
        <dbReference type="ARBA" id="ARBA00012552"/>
    </source>
</evidence>
<dbReference type="SMART" id="SM00490">
    <property type="entry name" value="HELICc"/>
    <property type="match status" value="1"/>
</dbReference>
<dbReference type="EC" id="3.6.4.13" evidence="1"/>
<dbReference type="AlphaFoldDB" id="A0A420DVF8"/>
<evidence type="ECO:0000313" key="16">
    <source>
        <dbReference type="EMBL" id="RKE98201.1"/>
    </source>
</evidence>
<dbReference type="FunFam" id="3.40.50.300:FF:000108">
    <property type="entry name" value="ATP-dependent RNA helicase RhlE"/>
    <property type="match status" value="1"/>
</dbReference>
<dbReference type="PANTHER" id="PTHR47959">
    <property type="entry name" value="ATP-DEPENDENT RNA HELICASE RHLE-RELATED"/>
    <property type="match status" value="1"/>
</dbReference>
<reference evidence="16 17" key="1">
    <citation type="submission" date="2018-09" db="EMBL/GenBank/DDBJ databases">
        <title>Genomic Encyclopedia of Archaeal and Bacterial Type Strains, Phase II (KMG-II): from individual species to whole genera.</title>
        <authorList>
            <person name="Goeker M."/>
        </authorList>
    </citation>
    <scope>NUCLEOTIDE SEQUENCE [LARGE SCALE GENOMIC DNA]</scope>
    <source>
        <strain evidence="16 17">DSM 26283</strain>
    </source>
</reference>
<evidence type="ECO:0000256" key="5">
    <source>
        <dbReference type="ARBA" id="ARBA00022806"/>
    </source>
</evidence>
<accession>A0A420DVF8</accession>
<dbReference type="PROSITE" id="PS00039">
    <property type="entry name" value="DEAD_ATP_HELICASE"/>
    <property type="match status" value="1"/>
</dbReference>
<dbReference type="Pfam" id="PF00271">
    <property type="entry name" value="Helicase_C"/>
    <property type="match status" value="1"/>
</dbReference>
<sequence>MYMTFKSLGLSEALLKAISKKGYTTPSPIQEKAIPPVLEGKDVLASAQTGTGKTAGFTLPLLHLLSENPKQKYRPIRALILTPTRELAAQVYANVKEYSEFLNLRSAVIFGGVNQKPQVATIRQGIDILVATPGRLIDLENQGLLSIKRVEIFVLDEADRMLDMGFLRDIERIMKLMPTKRQNLMFSATFSKDIKKLAHGILHHPVQVEATPENTTVDAISQKVYRVAKGKKTGLIIKLISEGNWKQVLVFTRTKHGANKLCKKMISAGITAAAIHGNKSQGARTKALAGFKSGSVRVLVATDIAARGLDIPLLPHVVNFELPNISEDYVHRIGRTGRAGASGEALSLVSADETSYLRGIEKLTDQKIPVEIIEGFEPDPNASTEPIKQGQGRQQRRNPRHSSKSGNSNKNNNSRRPKRNNDRRSNNRRN</sequence>
<dbReference type="Gene3D" id="3.40.50.300">
    <property type="entry name" value="P-loop containing nucleotide triphosphate hydrolases"/>
    <property type="match status" value="2"/>
</dbReference>
<dbReference type="InterPro" id="IPR001650">
    <property type="entry name" value="Helicase_C-like"/>
</dbReference>
<dbReference type="Pfam" id="PF00270">
    <property type="entry name" value="DEAD"/>
    <property type="match status" value="1"/>
</dbReference>
<dbReference type="SUPFAM" id="SSF52540">
    <property type="entry name" value="P-loop containing nucleoside triphosphate hydrolases"/>
    <property type="match status" value="2"/>
</dbReference>
<keyword evidence="4 11" id="KW-0378">Hydrolase</keyword>
<dbReference type="InterPro" id="IPR027417">
    <property type="entry name" value="P-loop_NTPase"/>
</dbReference>
<comment type="similarity">
    <text evidence="7 11">Belongs to the DEAD box helicase family.</text>
</comment>
<name>A0A420DVF8_9FLAO</name>
<gene>
    <name evidence="16" type="ORF">BXY80_0277</name>
</gene>
<feature type="compositionally biased region" description="Basic and acidic residues" evidence="12">
    <location>
        <begin position="419"/>
        <end position="430"/>
    </location>
</feature>
<evidence type="ECO:0000256" key="11">
    <source>
        <dbReference type="RuleBase" id="RU000492"/>
    </source>
</evidence>
<feature type="domain" description="Helicase ATP-binding" evidence="13">
    <location>
        <begin position="34"/>
        <end position="208"/>
    </location>
</feature>
<dbReference type="Proteomes" id="UP000284892">
    <property type="component" value="Unassembled WGS sequence"/>
</dbReference>
<evidence type="ECO:0000259" key="14">
    <source>
        <dbReference type="PROSITE" id="PS51194"/>
    </source>
</evidence>
<evidence type="ECO:0000256" key="4">
    <source>
        <dbReference type="ARBA" id="ARBA00022801"/>
    </source>
</evidence>
<dbReference type="InterPro" id="IPR044742">
    <property type="entry name" value="DEAD/DEAH_RhlB"/>
</dbReference>
<evidence type="ECO:0000256" key="8">
    <source>
        <dbReference type="ARBA" id="ARBA00047984"/>
    </source>
</evidence>
<keyword evidence="17" id="KW-1185">Reference proteome</keyword>
<dbReference type="InterPro" id="IPR050079">
    <property type="entry name" value="DEAD_box_RNA_helicase"/>
</dbReference>
<dbReference type="GO" id="GO:0003676">
    <property type="term" value="F:nucleic acid binding"/>
    <property type="evidence" value="ECO:0007669"/>
    <property type="project" value="InterPro"/>
</dbReference>
<evidence type="ECO:0000256" key="6">
    <source>
        <dbReference type="ARBA" id="ARBA00022840"/>
    </source>
</evidence>
<dbReference type="EMBL" id="RAQJ01000001">
    <property type="protein sequence ID" value="RKE98201.1"/>
    <property type="molecule type" value="Genomic_DNA"/>
</dbReference>
<feature type="short sequence motif" description="Q motif" evidence="10">
    <location>
        <begin position="3"/>
        <end position="31"/>
    </location>
</feature>
<keyword evidence="5 11" id="KW-0347">Helicase</keyword>
<comment type="catalytic activity">
    <reaction evidence="8">
        <text>ATP + H2O = ADP + phosphate + H(+)</text>
        <dbReference type="Rhea" id="RHEA:13065"/>
        <dbReference type="ChEBI" id="CHEBI:15377"/>
        <dbReference type="ChEBI" id="CHEBI:15378"/>
        <dbReference type="ChEBI" id="CHEBI:30616"/>
        <dbReference type="ChEBI" id="CHEBI:43474"/>
        <dbReference type="ChEBI" id="CHEBI:456216"/>
        <dbReference type="EC" id="3.6.4.13"/>
    </reaction>
</comment>
<dbReference type="PANTHER" id="PTHR47959:SF13">
    <property type="entry name" value="ATP-DEPENDENT RNA HELICASE RHLE"/>
    <property type="match status" value="1"/>
</dbReference>
<evidence type="ECO:0000256" key="7">
    <source>
        <dbReference type="ARBA" id="ARBA00038437"/>
    </source>
</evidence>
<dbReference type="GO" id="GO:0042255">
    <property type="term" value="P:ribosome assembly"/>
    <property type="evidence" value="ECO:0007669"/>
    <property type="project" value="UniProtKB-ARBA"/>
</dbReference>
<dbReference type="GO" id="GO:0005829">
    <property type="term" value="C:cytosol"/>
    <property type="evidence" value="ECO:0007669"/>
    <property type="project" value="TreeGrafter"/>
</dbReference>
<evidence type="ECO:0000256" key="10">
    <source>
        <dbReference type="PROSITE-ProRule" id="PRU00552"/>
    </source>
</evidence>
<organism evidence="16 17">
    <name type="scientific">Ichthyenterobacterium magnum</name>
    <dbReference type="NCBI Taxonomy" id="1230530"/>
    <lineage>
        <taxon>Bacteria</taxon>
        <taxon>Pseudomonadati</taxon>
        <taxon>Bacteroidota</taxon>
        <taxon>Flavobacteriia</taxon>
        <taxon>Flavobacteriales</taxon>
        <taxon>Flavobacteriaceae</taxon>
        <taxon>Ichthyenterobacterium</taxon>
    </lineage>
</organism>
<feature type="domain" description="Helicase C-terminal" evidence="14">
    <location>
        <begin position="231"/>
        <end position="384"/>
    </location>
</feature>
<dbReference type="InterPro" id="IPR014014">
    <property type="entry name" value="RNA_helicase_DEAD_Q_motif"/>
</dbReference>
<keyword evidence="2" id="KW-0963">Cytoplasm</keyword>
<dbReference type="GO" id="GO:0003724">
    <property type="term" value="F:RNA helicase activity"/>
    <property type="evidence" value="ECO:0007669"/>
    <property type="project" value="UniProtKB-EC"/>
</dbReference>
<evidence type="ECO:0000256" key="3">
    <source>
        <dbReference type="ARBA" id="ARBA00022741"/>
    </source>
</evidence>
<dbReference type="CDD" id="cd00268">
    <property type="entry name" value="DEADc"/>
    <property type="match status" value="1"/>
</dbReference>
<evidence type="ECO:0000259" key="13">
    <source>
        <dbReference type="PROSITE" id="PS51192"/>
    </source>
</evidence>
<evidence type="ECO:0000259" key="15">
    <source>
        <dbReference type="PROSITE" id="PS51195"/>
    </source>
</evidence>
<dbReference type="InterPro" id="IPR000629">
    <property type="entry name" value="RNA-helicase_DEAD-box_CS"/>
</dbReference>
<dbReference type="PROSITE" id="PS51194">
    <property type="entry name" value="HELICASE_CTER"/>
    <property type="match status" value="1"/>
</dbReference>
<feature type="region of interest" description="Disordered" evidence="12">
    <location>
        <begin position="375"/>
        <end position="430"/>
    </location>
</feature>
<dbReference type="CDD" id="cd18787">
    <property type="entry name" value="SF2_C_DEAD"/>
    <property type="match status" value="1"/>
</dbReference>
<keyword evidence="6 11" id="KW-0067">ATP-binding</keyword>
<dbReference type="PROSITE" id="PS51192">
    <property type="entry name" value="HELICASE_ATP_BIND_1"/>
    <property type="match status" value="1"/>
</dbReference>
<evidence type="ECO:0000256" key="2">
    <source>
        <dbReference type="ARBA" id="ARBA00022490"/>
    </source>
</evidence>
<feature type="compositionally biased region" description="Basic residues" evidence="12">
    <location>
        <begin position="394"/>
        <end position="403"/>
    </location>
</feature>
<evidence type="ECO:0000313" key="17">
    <source>
        <dbReference type="Proteomes" id="UP000284892"/>
    </source>
</evidence>
<protein>
    <recommendedName>
        <fullName evidence="9">DEAD-box ATP-dependent RNA helicase RhpA</fullName>
        <ecNumber evidence="1">3.6.4.13</ecNumber>
    </recommendedName>
</protein>
<dbReference type="GO" id="GO:0005524">
    <property type="term" value="F:ATP binding"/>
    <property type="evidence" value="ECO:0007669"/>
    <property type="project" value="UniProtKB-KW"/>
</dbReference>
<feature type="domain" description="DEAD-box RNA helicase Q" evidence="15">
    <location>
        <begin position="3"/>
        <end position="31"/>
    </location>
</feature>
<evidence type="ECO:0000256" key="12">
    <source>
        <dbReference type="SAM" id="MobiDB-lite"/>
    </source>
</evidence>
<dbReference type="SMART" id="SM00487">
    <property type="entry name" value="DEXDc"/>
    <property type="match status" value="1"/>
</dbReference>
<dbReference type="FunFam" id="3.40.50.300:FF:000468">
    <property type="entry name" value="ATP-dependent RNA helicase RhlE"/>
    <property type="match status" value="1"/>
</dbReference>
<keyword evidence="3 11" id="KW-0547">Nucleotide-binding</keyword>
<dbReference type="GO" id="GO:0009266">
    <property type="term" value="P:response to temperature stimulus"/>
    <property type="evidence" value="ECO:0007669"/>
    <property type="project" value="UniProtKB-ARBA"/>
</dbReference>
<dbReference type="GO" id="GO:0016787">
    <property type="term" value="F:hydrolase activity"/>
    <property type="evidence" value="ECO:0007669"/>
    <property type="project" value="UniProtKB-KW"/>
</dbReference>
<dbReference type="PROSITE" id="PS51195">
    <property type="entry name" value="Q_MOTIF"/>
    <property type="match status" value="1"/>
</dbReference>
<comment type="caution">
    <text evidence="16">The sequence shown here is derived from an EMBL/GenBank/DDBJ whole genome shotgun (WGS) entry which is preliminary data.</text>
</comment>
<proteinExistence type="inferred from homology"/>